<dbReference type="NCBIfam" id="TIGR04092">
    <property type="entry name" value="LTA_DltD"/>
    <property type="match status" value="1"/>
</dbReference>
<dbReference type="OrthoDB" id="1700484at2"/>
<dbReference type="UniPathway" id="UPA00556"/>
<dbReference type="PROSITE" id="PS51257">
    <property type="entry name" value="PROKAR_LIPOPROTEIN"/>
    <property type="match status" value="1"/>
</dbReference>
<sequence>MKKRLWLIFGPVILACALVLGVLLVPLPQGHLNEKTLREASVSMSPNILLGQRIKDQALQAGYVPFMGSSELSRMDAFHPSVLAAKYDRDYRPFLLGAPGTQSLTHYLDDQSWIREYRGKKIVFIISLQWFTPKGVNPGAFQYFYSPLQAIEFLQHAKPHDAADRYAAQRLFKLSPAKAHSDIREGLLDIAAGVKLGKGLNTRLAVHETLLRNEDSLFSRFTVGNYYARIEKGMQQLPKHATNQQLSVLAGKIGAKATTNNHFGIENHFFSQRLGGNKLAKMRGKQAKFDYRRSPEYGDFQLLLDQFAKNHIQVQFVIPPINHKWAQYTHLSEPMVTTTTQKLKHQLQAQGFTHVLDLTKAGNRPYFMQDTIHLGWRGWVAMDQVVDPFLTKPQKPDAYHIQPYFFSKGWANAQ</sequence>
<dbReference type="PANTHER" id="PTHR40039:SF1">
    <property type="entry name" value="PROTEIN DLTD"/>
    <property type="match status" value="1"/>
</dbReference>
<reference evidence="2 3" key="1">
    <citation type="journal article" date="2015" name="Genome Announc.">
        <title>Expanding the biotechnology potential of lactobacilli through comparative genomics of 213 strains and associated genera.</title>
        <authorList>
            <person name="Sun Z."/>
            <person name="Harris H.M."/>
            <person name="McCann A."/>
            <person name="Guo C."/>
            <person name="Argimon S."/>
            <person name="Zhang W."/>
            <person name="Yang X."/>
            <person name="Jeffery I.B."/>
            <person name="Cooney J.C."/>
            <person name="Kagawa T.F."/>
            <person name="Liu W."/>
            <person name="Song Y."/>
            <person name="Salvetti E."/>
            <person name="Wrobel A."/>
            <person name="Rasinkangas P."/>
            <person name="Parkhill J."/>
            <person name="Rea M.C."/>
            <person name="O'Sullivan O."/>
            <person name="Ritari J."/>
            <person name="Douillard F.P."/>
            <person name="Paul Ross R."/>
            <person name="Yang R."/>
            <person name="Briner A.E."/>
            <person name="Felis G.E."/>
            <person name="de Vos W.M."/>
            <person name="Barrangou R."/>
            <person name="Klaenhammer T.R."/>
            <person name="Caufield P.W."/>
            <person name="Cui Y."/>
            <person name="Zhang H."/>
            <person name="O'Toole P.W."/>
        </authorList>
    </citation>
    <scope>NUCLEOTIDE SEQUENCE [LARGE SCALE GENOMIC DNA]</scope>
    <source>
        <strain evidence="2 3">DSM 13343</strain>
    </source>
</reference>
<dbReference type="PATRIC" id="fig|1423769.4.peg.649"/>
<comment type="caution">
    <text evidence="2">The sequence shown here is derived from an EMBL/GenBank/DDBJ whole genome shotgun (WGS) entry which is preliminary data.</text>
</comment>
<keyword evidence="3" id="KW-1185">Reference proteome</keyword>
<dbReference type="GO" id="GO:0005886">
    <property type="term" value="C:plasma membrane"/>
    <property type="evidence" value="ECO:0007669"/>
    <property type="project" value="UniProtKB-UniRule"/>
</dbReference>
<gene>
    <name evidence="2" type="ORF">FD01_GL000609</name>
</gene>
<evidence type="ECO:0000313" key="3">
    <source>
        <dbReference type="Proteomes" id="UP000051790"/>
    </source>
</evidence>
<dbReference type="PANTHER" id="PTHR40039">
    <property type="entry name" value="PROTEIN DLTD"/>
    <property type="match status" value="1"/>
</dbReference>
<dbReference type="InterPro" id="IPR023896">
    <property type="entry name" value="LTA_DltD"/>
</dbReference>
<dbReference type="AlphaFoldDB" id="A0A0R1QTW0"/>
<evidence type="ECO:0000313" key="2">
    <source>
        <dbReference type="EMBL" id="KRL45685.1"/>
    </source>
</evidence>
<keyword evidence="1" id="KW-0472">Membrane</keyword>
<dbReference type="EMBL" id="AZEU01000119">
    <property type="protein sequence ID" value="KRL45685.1"/>
    <property type="molecule type" value="Genomic_DNA"/>
</dbReference>
<dbReference type="PIRSF" id="PIRSF021438">
    <property type="entry name" value="DltD"/>
    <property type="match status" value="1"/>
</dbReference>
<dbReference type="Pfam" id="PF04914">
    <property type="entry name" value="DltD"/>
    <property type="match status" value="1"/>
</dbReference>
<proteinExistence type="inferred from homology"/>
<dbReference type="GO" id="GO:0070395">
    <property type="term" value="P:lipoteichoic acid biosynthetic process"/>
    <property type="evidence" value="ECO:0007669"/>
    <property type="project" value="UniProtKB-UniRule"/>
</dbReference>
<keyword evidence="1" id="KW-1003">Cell membrane</keyword>
<dbReference type="Proteomes" id="UP000051790">
    <property type="component" value="Unassembled WGS sequence"/>
</dbReference>
<dbReference type="InterPro" id="IPR006998">
    <property type="entry name" value="DltD"/>
</dbReference>
<comment type="pathway">
    <text evidence="1">Cell wall biogenesis; lipoteichoic acid biosynthesis.</text>
</comment>
<evidence type="ECO:0000256" key="1">
    <source>
        <dbReference type="PIRNR" id="PIRNR021438"/>
    </source>
</evidence>
<name>A0A0R1QTW0_9LACO</name>
<comment type="similarity">
    <text evidence="1">Belongs to the DltD family.</text>
</comment>
<dbReference type="RefSeq" id="WP_056963314.1">
    <property type="nucleotide sequence ID" value="NZ_AZEU01000119.1"/>
</dbReference>
<protein>
    <recommendedName>
        <fullName evidence="1">Protein DltD</fullName>
    </recommendedName>
</protein>
<organism evidence="2 3">
    <name type="scientific">Lacticaseibacillus manihotivorans DSM 13343 = JCM 12514</name>
    <dbReference type="NCBI Taxonomy" id="1423769"/>
    <lineage>
        <taxon>Bacteria</taxon>
        <taxon>Bacillati</taxon>
        <taxon>Bacillota</taxon>
        <taxon>Bacilli</taxon>
        <taxon>Lactobacillales</taxon>
        <taxon>Lactobacillaceae</taxon>
        <taxon>Lacticaseibacillus</taxon>
    </lineage>
</organism>
<accession>A0A0R1QTW0</accession>